<evidence type="ECO:0000313" key="1">
    <source>
        <dbReference type="EMBL" id="MCZ4330730.1"/>
    </source>
</evidence>
<organism evidence="1 2">
    <name type="scientific">Castellaniella denitrificans</name>
    <dbReference type="NCBI Taxonomy" id="56119"/>
    <lineage>
        <taxon>Bacteria</taxon>
        <taxon>Pseudomonadati</taxon>
        <taxon>Pseudomonadota</taxon>
        <taxon>Betaproteobacteria</taxon>
        <taxon>Burkholderiales</taxon>
        <taxon>Alcaligenaceae</taxon>
        <taxon>Castellaniella</taxon>
    </lineage>
</organism>
<accession>A0ABT4M5Z2</accession>
<protein>
    <submittedName>
        <fullName evidence="1">Uncharacterized protein</fullName>
    </submittedName>
</protein>
<evidence type="ECO:0000313" key="2">
    <source>
        <dbReference type="Proteomes" id="UP001068379"/>
    </source>
</evidence>
<keyword evidence="2" id="KW-1185">Reference proteome</keyword>
<dbReference type="Proteomes" id="UP001068379">
    <property type="component" value="Unassembled WGS sequence"/>
</dbReference>
<comment type="caution">
    <text evidence="1">The sequence shown here is derived from an EMBL/GenBank/DDBJ whole genome shotgun (WGS) entry which is preliminary data.</text>
</comment>
<gene>
    <name evidence="1" type="ORF">O4H32_12315</name>
</gene>
<dbReference type="EMBL" id="JAPWHE010000010">
    <property type="protein sequence ID" value="MCZ4330730.1"/>
    <property type="molecule type" value="Genomic_DNA"/>
</dbReference>
<sequence>MLNQYLIATLPGGDFRFWGMVCPKRDRVRVGFQVAGCKVRVLLHHFDGFPSAQFLDHQQRRAGLHMPGRPGVPQVVKPEILEAYF</sequence>
<proteinExistence type="predicted"/>
<reference evidence="1" key="1">
    <citation type="submission" date="2022-12" db="EMBL/GenBank/DDBJ databases">
        <title>Bacterial isolates from different developmental stages of Nematostella vectensis.</title>
        <authorList>
            <person name="Fraune S."/>
        </authorList>
    </citation>
    <scope>NUCLEOTIDE SEQUENCE</scope>
    <source>
        <strain evidence="1">G21619-S1</strain>
    </source>
</reference>
<name>A0ABT4M5Z2_9BURK</name>
<dbReference type="RefSeq" id="WP_269359583.1">
    <property type="nucleotide sequence ID" value="NZ_JAPWHE010000010.1"/>
</dbReference>